<dbReference type="InterPro" id="IPR029058">
    <property type="entry name" value="AB_hydrolase_fold"/>
</dbReference>
<evidence type="ECO:0000313" key="2">
    <source>
        <dbReference type="EMBL" id="SDD52747.1"/>
    </source>
</evidence>
<dbReference type="STRING" id="1814289.SAMN05216410_3433"/>
<evidence type="ECO:0000259" key="1">
    <source>
        <dbReference type="Pfam" id="PF00561"/>
    </source>
</evidence>
<dbReference type="InterPro" id="IPR050228">
    <property type="entry name" value="Carboxylesterase_BioH"/>
</dbReference>
<dbReference type="PANTHER" id="PTHR43194">
    <property type="entry name" value="HYDROLASE ALPHA/BETA FOLD FAMILY"/>
    <property type="match status" value="1"/>
</dbReference>
<dbReference type="Pfam" id="PF00561">
    <property type="entry name" value="Abhydrolase_1"/>
    <property type="match status" value="1"/>
</dbReference>
<reference evidence="2 3" key="1">
    <citation type="submission" date="2016-09" db="EMBL/GenBank/DDBJ databases">
        <authorList>
            <person name="Capua I."/>
            <person name="De Benedictis P."/>
            <person name="Joannis T."/>
            <person name="Lombin L.H."/>
            <person name="Cattoli G."/>
        </authorList>
    </citation>
    <scope>NUCLEOTIDE SEQUENCE [LARGE SCALE GENOMIC DNA]</scope>
    <source>
        <strain evidence="2 3">ISLP-3</strain>
    </source>
</reference>
<dbReference type="RefSeq" id="WP_093185636.1">
    <property type="nucleotide sequence ID" value="NZ_FMYH01000008.1"/>
</dbReference>
<dbReference type="PRINTS" id="PR00111">
    <property type="entry name" value="ABHYDROLASE"/>
</dbReference>
<dbReference type="OrthoDB" id="9785847at2"/>
<evidence type="ECO:0000313" key="3">
    <source>
        <dbReference type="Proteomes" id="UP000199039"/>
    </source>
</evidence>
<keyword evidence="3" id="KW-1185">Reference proteome</keyword>
<protein>
    <submittedName>
        <fullName evidence="2">Pimeloyl-ACP methyl ester carboxylesterase</fullName>
    </submittedName>
</protein>
<dbReference type="InterPro" id="IPR000073">
    <property type="entry name" value="AB_hydrolase_1"/>
</dbReference>
<dbReference type="AlphaFoldDB" id="A0A1G6VI76"/>
<gene>
    <name evidence="2" type="ORF">SAMN05216410_3433</name>
</gene>
<dbReference type="PANTHER" id="PTHR43194:SF2">
    <property type="entry name" value="PEROXISOMAL MEMBRANE PROTEIN LPX1"/>
    <property type="match status" value="1"/>
</dbReference>
<organism evidence="2 3">
    <name type="scientific">Sanguibacter gelidistatuariae</name>
    <dbReference type="NCBI Taxonomy" id="1814289"/>
    <lineage>
        <taxon>Bacteria</taxon>
        <taxon>Bacillati</taxon>
        <taxon>Actinomycetota</taxon>
        <taxon>Actinomycetes</taxon>
        <taxon>Micrococcales</taxon>
        <taxon>Sanguibacteraceae</taxon>
        <taxon>Sanguibacter</taxon>
    </lineage>
</organism>
<name>A0A1G6VI76_9MICO</name>
<dbReference type="Proteomes" id="UP000199039">
    <property type="component" value="Unassembled WGS sequence"/>
</dbReference>
<feature type="domain" description="AB hydrolase-1" evidence="1">
    <location>
        <begin position="19"/>
        <end position="247"/>
    </location>
</feature>
<dbReference type="SUPFAM" id="SSF53474">
    <property type="entry name" value="alpha/beta-Hydrolases"/>
    <property type="match status" value="1"/>
</dbReference>
<sequence>MTAPRVPLFTYRDAGPTAPALVLLHGFPLDHRMWDDVARELPSDLTVLAADLPGLGKATLGGFPEPSIEAAAAAVAHSLHDAGITSAVVAGLSMGGYVALALAERHPELVAGLALVDTKSTADDDAARANRLRVAGEVERAGTVDAVRGMRSSLLGETSRVARAELVDRLDGWIGEQSPAGVAWSQRAMAARGDRTAVLRSFAGPATVVVGEEDTLTPVAAAEHMVAALSEPGFVVVPGAGHMSAIECPVDVARALTDLVHRVPPTY</sequence>
<dbReference type="Gene3D" id="3.40.50.1820">
    <property type="entry name" value="alpha/beta hydrolase"/>
    <property type="match status" value="1"/>
</dbReference>
<proteinExistence type="predicted"/>
<dbReference type="EMBL" id="FMYH01000008">
    <property type="protein sequence ID" value="SDD52747.1"/>
    <property type="molecule type" value="Genomic_DNA"/>
</dbReference>
<accession>A0A1G6VI76</accession>
<dbReference type="GO" id="GO:0003824">
    <property type="term" value="F:catalytic activity"/>
    <property type="evidence" value="ECO:0007669"/>
    <property type="project" value="UniProtKB-ARBA"/>
</dbReference>